<dbReference type="Pfam" id="PF12698">
    <property type="entry name" value="ABC2_membrane_3"/>
    <property type="match status" value="1"/>
</dbReference>
<keyword evidence="4" id="KW-1003">Cell membrane</keyword>
<evidence type="ECO:0000256" key="1">
    <source>
        <dbReference type="ARBA" id="ARBA00004651"/>
    </source>
</evidence>
<dbReference type="PANTHER" id="PTHR30294">
    <property type="entry name" value="MEMBRANE COMPONENT OF ABC TRANSPORTER YHHJ-RELATED"/>
    <property type="match status" value="1"/>
</dbReference>
<dbReference type="Gene3D" id="3.40.1710.10">
    <property type="entry name" value="abc type-2 transporter like domain"/>
    <property type="match status" value="1"/>
</dbReference>
<reference evidence="10 11" key="1">
    <citation type="submission" date="2018-10" db="EMBL/GenBank/DDBJ databases">
        <title>Phylogenomics of Brevibacillus.</title>
        <authorList>
            <person name="Dunlap C."/>
        </authorList>
    </citation>
    <scope>NUCLEOTIDE SEQUENCE [LARGE SCALE GENOMIC DNA]</scope>
    <source>
        <strain evidence="10 11">JCM 15716</strain>
    </source>
</reference>
<evidence type="ECO:0000256" key="4">
    <source>
        <dbReference type="ARBA" id="ARBA00022475"/>
    </source>
</evidence>
<evidence type="ECO:0000259" key="9">
    <source>
        <dbReference type="PROSITE" id="PS51012"/>
    </source>
</evidence>
<dbReference type="OrthoDB" id="9788252at2"/>
<keyword evidence="5 8" id="KW-0812">Transmembrane</keyword>
<evidence type="ECO:0000256" key="3">
    <source>
        <dbReference type="ARBA" id="ARBA00022448"/>
    </source>
</evidence>
<sequence>MISVLLVVPILYFTLFGNLYSEKKVMEIPVVVVDSDHSEISRELIRAFDVDATFAISSIVPSEDEAMKAIDKGSAYVGLIIPAGLAEKAKSGKEAEVLTIIDGSNMMISNTAVRAANTLIKSISAGVTLKKLEAKGEWGEDGKNFFTGIDYRYRVLYNPTFSYLSFMVFGLGGTVLQQVLFLGVALAVAREKDLGTWHKTVRSYSFFQLVLGKLTPYFILSTFNLIVTFTMVLKWFQVPYYGNPAYLILAGTLFNIAVLSIGFAISYVTKDQLQATQLAMLIAVPSFMLSGFTWPLMSMPAVIAGIGKSLPLTYFLHAVREVLTKGHGLEAIRTDLAVLMLMAVIGLFLAYLAYLLQSRKFATKADAEETGVVVTQA</sequence>
<gene>
    <name evidence="10" type="ORF">EDM56_19055</name>
</gene>
<dbReference type="InterPro" id="IPR051449">
    <property type="entry name" value="ABC-2_transporter_component"/>
</dbReference>
<evidence type="ECO:0000256" key="5">
    <source>
        <dbReference type="ARBA" id="ARBA00022692"/>
    </source>
</evidence>
<proteinExistence type="inferred from homology"/>
<feature type="transmembrane region" description="Helical" evidence="8">
    <location>
        <begin position="210"/>
        <end position="233"/>
    </location>
</feature>
<keyword evidence="3" id="KW-0813">Transport</keyword>
<dbReference type="GO" id="GO:0005886">
    <property type="term" value="C:plasma membrane"/>
    <property type="evidence" value="ECO:0007669"/>
    <property type="project" value="UniProtKB-SubCell"/>
</dbReference>
<dbReference type="PROSITE" id="PS51012">
    <property type="entry name" value="ABC_TM2"/>
    <property type="match status" value="1"/>
</dbReference>
<dbReference type="EMBL" id="RHHQ01000015">
    <property type="protein sequence ID" value="RNB85182.1"/>
    <property type="molecule type" value="Genomic_DNA"/>
</dbReference>
<dbReference type="GO" id="GO:0140359">
    <property type="term" value="F:ABC-type transporter activity"/>
    <property type="evidence" value="ECO:0007669"/>
    <property type="project" value="InterPro"/>
</dbReference>
<comment type="similarity">
    <text evidence="2">Belongs to the ABC-2 integral membrane protein family.</text>
</comment>
<keyword evidence="7 8" id="KW-0472">Membrane</keyword>
<dbReference type="AlphaFoldDB" id="A0A3M8DAV6"/>
<keyword evidence="11" id="KW-1185">Reference proteome</keyword>
<dbReference type="PANTHER" id="PTHR30294:SF29">
    <property type="entry name" value="MULTIDRUG ABC TRANSPORTER PERMEASE YBHS-RELATED"/>
    <property type="match status" value="1"/>
</dbReference>
<feature type="transmembrane region" description="Helical" evidence="8">
    <location>
        <begin position="163"/>
        <end position="189"/>
    </location>
</feature>
<comment type="caution">
    <text evidence="10">The sequence shown here is derived from an EMBL/GenBank/DDBJ whole genome shotgun (WGS) entry which is preliminary data.</text>
</comment>
<feature type="transmembrane region" description="Helical" evidence="8">
    <location>
        <begin position="280"/>
        <end position="306"/>
    </location>
</feature>
<evidence type="ECO:0000313" key="10">
    <source>
        <dbReference type="EMBL" id="RNB85182.1"/>
    </source>
</evidence>
<evidence type="ECO:0000256" key="8">
    <source>
        <dbReference type="SAM" id="Phobius"/>
    </source>
</evidence>
<organism evidence="10 11">
    <name type="scientific">Brevibacillus fluminis</name>
    <dbReference type="NCBI Taxonomy" id="511487"/>
    <lineage>
        <taxon>Bacteria</taxon>
        <taxon>Bacillati</taxon>
        <taxon>Bacillota</taxon>
        <taxon>Bacilli</taxon>
        <taxon>Bacillales</taxon>
        <taxon>Paenibacillaceae</taxon>
        <taxon>Brevibacillus</taxon>
    </lineage>
</organism>
<feature type="transmembrane region" description="Helical" evidence="8">
    <location>
        <begin position="336"/>
        <end position="356"/>
    </location>
</feature>
<comment type="subcellular location">
    <subcellularLocation>
        <location evidence="1">Cell membrane</location>
        <topology evidence="1">Multi-pass membrane protein</topology>
    </subcellularLocation>
</comment>
<feature type="transmembrane region" description="Helical" evidence="8">
    <location>
        <begin position="245"/>
        <end position="268"/>
    </location>
</feature>
<accession>A0A3M8DAV6</accession>
<evidence type="ECO:0000256" key="7">
    <source>
        <dbReference type="ARBA" id="ARBA00023136"/>
    </source>
</evidence>
<protein>
    <submittedName>
        <fullName evidence="10">ABC transporter permease</fullName>
    </submittedName>
</protein>
<dbReference type="InterPro" id="IPR013525">
    <property type="entry name" value="ABC2_TM"/>
</dbReference>
<evidence type="ECO:0000256" key="6">
    <source>
        <dbReference type="ARBA" id="ARBA00022989"/>
    </source>
</evidence>
<dbReference type="Proteomes" id="UP000271031">
    <property type="component" value="Unassembled WGS sequence"/>
</dbReference>
<evidence type="ECO:0000256" key="2">
    <source>
        <dbReference type="ARBA" id="ARBA00007783"/>
    </source>
</evidence>
<keyword evidence="6 8" id="KW-1133">Transmembrane helix</keyword>
<evidence type="ECO:0000313" key="11">
    <source>
        <dbReference type="Proteomes" id="UP000271031"/>
    </source>
</evidence>
<feature type="domain" description="ABC transmembrane type-2" evidence="9">
    <location>
        <begin position="105"/>
        <end position="357"/>
    </location>
</feature>
<name>A0A3M8DAV6_9BACL</name>
<dbReference type="InterPro" id="IPR047817">
    <property type="entry name" value="ABC2_TM_bact-type"/>
</dbReference>